<dbReference type="InterPro" id="IPR045584">
    <property type="entry name" value="Pilin-like"/>
</dbReference>
<dbReference type="PANTHER" id="PTHR39583:SF2">
    <property type="entry name" value="TYPE II SECRETION SYSTEM PROTEIN J"/>
    <property type="match status" value="1"/>
</dbReference>
<keyword evidence="9" id="KW-1185">Reference proteome</keyword>
<organism evidence="8 9">
    <name type="scientific">Pelomonas aquatica</name>
    <dbReference type="NCBI Taxonomy" id="431058"/>
    <lineage>
        <taxon>Bacteria</taxon>
        <taxon>Pseudomonadati</taxon>
        <taxon>Pseudomonadota</taxon>
        <taxon>Betaproteobacteria</taxon>
        <taxon>Burkholderiales</taxon>
        <taxon>Sphaerotilaceae</taxon>
        <taxon>Roseateles</taxon>
    </lineage>
</organism>
<dbReference type="PANTHER" id="PTHR39583">
    <property type="entry name" value="TYPE II SECRETION SYSTEM PROTEIN J-RELATED"/>
    <property type="match status" value="1"/>
</dbReference>
<comment type="caution">
    <text evidence="8">The sequence shown here is derived from an EMBL/GenBank/DDBJ whole genome shotgun (WGS) entry which is preliminary data.</text>
</comment>
<reference evidence="8" key="1">
    <citation type="submission" date="2019-02" db="EMBL/GenBank/DDBJ databases">
        <title>Draft genome of the type strain Pelomonas aquatica CCUG 52575T.</title>
        <authorList>
            <person name="Gomila M."/>
            <person name="Lalucat J."/>
        </authorList>
    </citation>
    <scope>NUCLEOTIDE SEQUENCE</scope>
    <source>
        <strain evidence="8">CCUG 52575</strain>
    </source>
</reference>
<dbReference type="NCBIfam" id="TIGR02532">
    <property type="entry name" value="IV_pilin_GFxxxE"/>
    <property type="match status" value="1"/>
</dbReference>
<keyword evidence="2" id="KW-1003">Cell membrane</keyword>
<evidence type="ECO:0000256" key="6">
    <source>
        <dbReference type="ARBA" id="ARBA00022989"/>
    </source>
</evidence>
<dbReference type="Proteomes" id="UP001152766">
    <property type="component" value="Unassembled WGS sequence"/>
</dbReference>
<dbReference type="GO" id="GO:0005886">
    <property type="term" value="C:plasma membrane"/>
    <property type="evidence" value="ECO:0007669"/>
    <property type="project" value="UniProtKB-SubCell"/>
</dbReference>
<dbReference type="SUPFAM" id="SSF54523">
    <property type="entry name" value="Pili subunits"/>
    <property type="match status" value="1"/>
</dbReference>
<dbReference type="GO" id="GO:0015628">
    <property type="term" value="P:protein secretion by the type II secretion system"/>
    <property type="evidence" value="ECO:0007669"/>
    <property type="project" value="InterPro"/>
</dbReference>
<evidence type="ECO:0000256" key="5">
    <source>
        <dbReference type="ARBA" id="ARBA00022692"/>
    </source>
</evidence>
<sequence length="231" mass="25129">MLATSSRKHIASAGRLGSGPALGPQDRGFTLVEVLVALVVMATMAAMAWRGIDALVKSREIAQRRLAQTARLQTVLAQWEADLRALQDSHSPVRPLAFDGGSLLLTRQAPAGLQLVVWRLREGSLWRWESPALRTVQDLEDQRQRGLQQLDARNPALRAFDGVAAWQFYCYWGNAWSNCQSTGTAANANAGPVNAKQTVQALPTGLRVAMQFAEGSGLAGTLTRELEVTVR</sequence>
<gene>
    <name evidence="8" type="ORF">EXJ73_07685</name>
</gene>
<evidence type="ECO:0000256" key="2">
    <source>
        <dbReference type="ARBA" id="ARBA00022475"/>
    </source>
</evidence>
<dbReference type="RefSeq" id="WP_268148687.1">
    <property type="nucleotide sequence ID" value="NZ_JAPPUW010000005.1"/>
</dbReference>
<comment type="subcellular location">
    <subcellularLocation>
        <location evidence="1">Cell inner membrane</location>
        <topology evidence="1">Single-pass membrane protein</topology>
    </subcellularLocation>
</comment>
<dbReference type="AlphaFoldDB" id="A0A9X4R4N6"/>
<dbReference type="InterPro" id="IPR012902">
    <property type="entry name" value="N_methyl_site"/>
</dbReference>
<protein>
    <submittedName>
        <fullName evidence="8">Prepilin-type N-terminal cleavage/methylation domain-containing protein</fullName>
    </submittedName>
</protein>
<accession>A0A9X4R4N6</accession>
<evidence type="ECO:0000256" key="7">
    <source>
        <dbReference type="ARBA" id="ARBA00023136"/>
    </source>
</evidence>
<keyword evidence="4" id="KW-0997">Cell inner membrane</keyword>
<keyword evidence="5" id="KW-0812">Transmembrane</keyword>
<evidence type="ECO:0000256" key="4">
    <source>
        <dbReference type="ARBA" id="ARBA00022519"/>
    </source>
</evidence>
<keyword evidence="6" id="KW-1133">Transmembrane helix</keyword>
<evidence type="ECO:0000313" key="9">
    <source>
        <dbReference type="Proteomes" id="UP001152766"/>
    </source>
</evidence>
<evidence type="ECO:0000256" key="3">
    <source>
        <dbReference type="ARBA" id="ARBA00022481"/>
    </source>
</evidence>
<dbReference type="Pfam" id="PF07963">
    <property type="entry name" value="N_methyl"/>
    <property type="match status" value="1"/>
</dbReference>
<dbReference type="InterPro" id="IPR051621">
    <property type="entry name" value="T2SS_protein_J"/>
</dbReference>
<proteinExistence type="predicted"/>
<name>A0A9X4R4N6_9BURK</name>
<evidence type="ECO:0000256" key="1">
    <source>
        <dbReference type="ARBA" id="ARBA00004377"/>
    </source>
</evidence>
<dbReference type="GO" id="GO:0015627">
    <property type="term" value="C:type II protein secretion system complex"/>
    <property type="evidence" value="ECO:0007669"/>
    <property type="project" value="InterPro"/>
</dbReference>
<dbReference type="PROSITE" id="PS00409">
    <property type="entry name" value="PROKAR_NTER_METHYL"/>
    <property type="match status" value="1"/>
</dbReference>
<evidence type="ECO:0000313" key="8">
    <source>
        <dbReference type="EMBL" id="MDG0862349.1"/>
    </source>
</evidence>
<keyword evidence="7" id="KW-0472">Membrane</keyword>
<dbReference type="EMBL" id="SGUG01000009">
    <property type="protein sequence ID" value="MDG0862349.1"/>
    <property type="molecule type" value="Genomic_DNA"/>
</dbReference>
<keyword evidence="3" id="KW-0488">Methylation</keyword>